<evidence type="ECO:0000313" key="2">
    <source>
        <dbReference type="EMBL" id="GAA4185745.1"/>
    </source>
</evidence>
<dbReference type="Proteomes" id="UP001501251">
    <property type="component" value="Unassembled WGS sequence"/>
</dbReference>
<name>A0ABP8AL94_9ACTN</name>
<gene>
    <name evidence="2" type="ORF">GCM10022252_16670</name>
</gene>
<keyword evidence="3" id="KW-1185">Reference proteome</keyword>
<accession>A0ABP8AL94</accession>
<feature type="region of interest" description="Disordered" evidence="1">
    <location>
        <begin position="65"/>
        <end position="102"/>
    </location>
</feature>
<protein>
    <submittedName>
        <fullName evidence="2">Uncharacterized protein</fullName>
    </submittedName>
</protein>
<organism evidence="2 3">
    <name type="scientific">Streptosporangium oxazolinicum</name>
    <dbReference type="NCBI Taxonomy" id="909287"/>
    <lineage>
        <taxon>Bacteria</taxon>
        <taxon>Bacillati</taxon>
        <taxon>Actinomycetota</taxon>
        <taxon>Actinomycetes</taxon>
        <taxon>Streptosporangiales</taxon>
        <taxon>Streptosporangiaceae</taxon>
        <taxon>Streptosporangium</taxon>
    </lineage>
</organism>
<reference evidence="3" key="1">
    <citation type="journal article" date="2019" name="Int. J. Syst. Evol. Microbiol.">
        <title>The Global Catalogue of Microorganisms (GCM) 10K type strain sequencing project: providing services to taxonomists for standard genome sequencing and annotation.</title>
        <authorList>
            <consortium name="The Broad Institute Genomics Platform"/>
            <consortium name="The Broad Institute Genome Sequencing Center for Infectious Disease"/>
            <person name="Wu L."/>
            <person name="Ma J."/>
        </authorList>
    </citation>
    <scope>NUCLEOTIDE SEQUENCE [LARGE SCALE GENOMIC DNA]</scope>
    <source>
        <strain evidence="3">JCM 17388</strain>
    </source>
</reference>
<evidence type="ECO:0000313" key="3">
    <source>
        <dbReference type="Proteomes" id="UP001501251"/>
    </source>
</evidence>
<evidence type="ECO:0000256" key="1">
    <source>
        <dbReference type="SAM" id="MobiDB-lite"/>
    </source>
</evidence>
<dbReference type="EMBL" id="BAABAQ010000002">
    <property type="protein sequence ID" value="GAA4185745.1"/>
    <property type="molecule type" value="Genomic_DNA"/>
</dbReference>
<sequence length="102" mass="11051">MPGSASHMIPGWRLIRSDRGRFWAFRERAFPQEALLAGAKPDLDADTFDDLKAAAARQEEIAEQVISWPGSPAHPDGTAPARPHPRLSPSVAKASASIELPQ</sequence>
<proteinExistence type="predicted"/>
<comment type="caution">
    <text evidence="2">The sequence shown here is derived from an EMBL/GenBank/DDBJ whole genome shotgun (WGS) entry which is preliminary data.</text>
</comment>